<dbReference type="GO" id="GO:0017056">
    <property type="term" value="F:structural constituent of nuclear pore"/>
    <property type="evidence" value="ECO:0007669"/>
    <property type="project" value="InterPro"/>
</dbReference>
<feature type="compositionally biased region" description="Basic and acidic residues" evidence="9">
    <location>
        <begin position="212"/>
        <end position="229"/>
    </location>
</feature>
<comment type="subcellular location">
    <subcellularLocation>
        <location evidence="1">Nucleus</location>
        <location evidence="1">Nuclear pore complex</location>
    </subcellularLocation>
</comment>
<dbReference type="PANTHER" id="PTHR13437:SF2">
    <property type="entry name" value="NUCLEOPORIN P58_P45"/>
    <property type="match status" value="1"/>
</dbReference>
<keyword evidence="5" id="KW-0811">Translocation</keyword>
<keyword evidence="7" id="KW-0539">Nucleus</keyword>
<dbReference type="AlphaFoldDB" id="A0A8C4XW36"/>
<dbReference type="PANTHER" id="PTHR13437">
    <property type="entry name" value="NUCLEOPORIN P58/P45 NUCLEOPORIN-LIKE PROTEIN 1"/>
    <property type="match status" value="1"/>
</dbReference>
<dbReference type="GeneTree" id="ENSGT00730000111111"/>
<dbReference type="GO" id="GO:0008139">
    <property type="term" value="F:nuclear localization sequence binding"/>
    <property type="evidence" value="ECO:0007669"/>
    <property type="project" value="InterPro"/>
</dbReference>
<evidence type="ECO:0000256" key="6">
    <source>
        <dbReference type="ARBA" id="ARBA00023132"/>
    </source>
</evidence>
<reference evidence="10" key="1">
    <citation type="submission" date="2025-08" db="UniProtKB">
        <authorList>
            <consortium name="Ensembl"/>
        </authorList>
    </citation>
    <scope>IDENTIFICATION</scope>
</reference>
<dbReference type="GO" id="GO:0015031">
    <property type="term" value="P:protein transport"/>
    <property type="evidence" value="ECO:0007669"/>
    <property type="project" value="UniProtKB-KW"/>
</dbReference>
<evidence type="ECO:0000256" key="5">
    <source>
        <dbReference type="ARBA" id="ARBA00023010"/>
    </source>
</evidence>
<feature type="coiled-coil region" evidence="8">
    <location>
        <begin position="337"/>
        <end position="364"/>
    </location>
</feature>
<evidence type="ECO:0000256" key="2">
    <source>
        <dbReference type="ARBA" id="ARBA00022448"/>
    </source>
</evidence>
<dbReference type="Pfam" id="PF15967">
    <property type="entry name" value="Nucleoporin_FG2"/>
    <property type="match status" value="1"/>
</dbReference>
<sequence length="585" mass="58932">MSAGFSFGAGTLGSAAAAGAGGGGGGGFSFGAVQPSSTGGLNFGTLGSSTATATTSAPSVGFGSGLFGSKSTTGLALGGTNTGTATTIATGLTLGAPAATSASTTGFSLGFNKPAGSATPFALPITSTSASGLSLSSALTSTPAAGSTGFTLNLGGTAAPTTSASTGLSLGGALAGLGGLGQNALSLTLGTTSAPSATVNEGLGGIDFSSSSDKKSDKTGTRPEDSKALKDENLPLLICQDVENLQKFVKEQKQVQEEISRMSSKAMLKVQEDIKALKQLLSVAASGLQRNTLNIDKLKMETAQELKNAEIALRTQKTPPGLQHENSAPADYFRILVEQFEVQLQHYRQQIEELENHLATQANNSHITPQDLSMAMQKIYQTFVALAAQLQSIHENVKMLKDQYLGYRKTFLGDAMDVFEARRAEAKKWQSAPRVITGPTPFSNIPNAAAVAMAATLSQQQQPATGPQPSLGVSFGTPFGSGIGTGLQSSGLGSSNLGGFGSSSAFGSTATGAPSFGFGTTKPSGSLSAGFGSSTTSGFNFSNPGITASAGLTFGVSNPASTGFGTGGQLLQLKKPPAGNKRGKR</sequence>
<feature type="region of interest" description="Disordered" evidence="9">
    <location>
        <begin position="201"/>
        <end position="229"/>
    </location>
</feature>
<evidence type="ECO:0000313" key="10">
    <source>
        <dbReference type="Ensembl" id="ENSGEVP00005000854.1"/>
    </source>
</evidence>
<name>A0A8C4XW36_9SAUR</name>
<evidence type="ECO:0000256" key="8">
    <source>
        <dbReference type="SAM" id="Coils"/>
    </source>
</evidence>
<keyword evidence="2" id="KW-0813">Transport</keyword>
<dbReference type="Ensembl" id="ENSGEVT00005000910.1">
    <property type="protein sequence ID" value="ENSGEVP00005000854.1"/>
    <property type="gene ID" value="ENSGEVG00005000710.1"/>
</dbReference>
<protein>
    <submittedName>
        <fullName evidence="10">Nucleoporin 58</fullName>
    </submittedName>
</protein>
<evidence type="ECO:0000256" key="7">
    <source>
        <dbReference type="ARBA" id="ARBA00023242"/>
    </source>
</evidence>
<keyword evidence="4" id="KW-0653">Protein transport</keyword>
<dbReference type="Proteomes" id="UP000694390">
    <property type="component" value="Unassembled WGS sequence"/>
</dbReference>
<evidence type="ECO:0000256" key="9">
    <source>
        <dbReference type="SAM" id="MobiDB-lite"/>
    </source>
</evidence>
<feature type="region of interest" description="Disordered" evidence="9">
    <location>
        <begin position="565"/>
        <end position="585"/>
    </location>
</feature>
<proteinExistence type="predicted"/>
<evidence type="ECO:0000256" key="3">
    <source>
        <dbReference type="ARBA" id="ARBA00022816"/>
    </source>
</evidence>
<dbReference type="Gene3D" id="6.10.140.1350">
    <property type="match status" value="1"/>
</dbReference>
<keyword evidence="11" id="KW-1185">Reference proteome</keyword>
<evidence type="ECO:0000313" key="11">
    <source>
        <dbReference type="Proteomes" id="UP000694390"/>
    </source>
</evidence>
<evidence type="ECO:0000256" key="4">
    <source>
        <dbReference type="ARBA" id="ARBA00022927"/>
    </source>
</evidence>
<reference evidence="10" key="2">
    <citation type="submission" date="2025-09" db="UniProtKB">
        <authorList>
            <consortium name="Ensembl"/>
        </authorList>
    </citation>
    <scope>IDENTIFICATION</scope>
</reference>
<organism evidence="10 11">
    <name type="scientific">Gopherus evgoodei</name>
    <name type="common">Goodes thornscrub tortoise</name>
    <dbReference type="NCBI Taxonomy" id="1825980"/>
    <lineage>
        <taxon>Eukaryota</taxon>
        <taxon>Metazoa</taxon>
        <taxon>Chordata</taxon>
        <taxon>Craniata</taxon>
        <taxon>Vertebrata</taxon>
        <taxon>Euteleostomi</taxon>
        <taxon>Archelosauria</taxon>
        <taxon>Testudinata</taxon>
        <taxon>Testudines</taxon>
        <taxon>Cryptodira</taxon>
        <taxon>Durocryptodira</taxon>
        <taxon>Testudinoidea</taxon>
        <taxon>Testudinidae</taxon>
        <taxon>Gopherus</taxon>
    </lineage>
</organism>
<dbReference type="GO" id="GO:0005643">
    <property type="term" value="C:nuclear pore"/>
    <property type="evidence" value="ECO:0007669"/>
    <property type="project" value="UniProtKB-SubCell"/>
</dbReference>
<dbReference type="OrthoDB" id="2538017at2759"/>
<dbReference type="GO" id="GO:0051028">
    <property type="term" value="P:mRNA transport"/>
    <property type="evidence" value="ECO:0007669"/>
    <property type="project" value="UniProtKB-KW"/>
</dbReference>
<keyword evidence="3" id="KW-0509">mRNA transport</keyword>
<accession>A0A8C4XW36</accession>
<gene>
    <name evidence="10" type="primary">NUP58</name>
</gene>
<dbReference type="InterPro" id="IPR024882">
    <property type="entry name" value="NUP58/p45/49"/>
</dbReference>
<keyword evidence="6" id="KW-0906">Nuclear pore complex</keyword>
<evidence type="ECO:0000256" key="1">
    <source>
        <dbReference type="ARBA" id="ARBA00004567"/>
    </source>
</evidence>
<keyword evidence="8" id="KW-0175">Coiled coil</keyword>